<sequence>MNEVTFERYVEVHKLAKQRAIEVIDAVGFDGSAPVELLSLVYAMLSLFISVRKIPVEPNALPFMADDVLNFVSEKLRDVGKSNDQPIQ</sequence>
<dbReference type="EMBL" id="LR797178">
    <property type="protein sequence ID" value="CAB4191747.1"/>
    <property type="molecule type" value="Genomic_DNA"/>
</dbReference>
<protein>
    <submittedName>
        <fullName evidence="1">Uncharacterized protein</fullName>
    </submittedName>
</protein>
<reference evidence="1" key="1">
    <citation type="submission" date="2020-05" db="EMBL/GenBank/DDBJ databases">
        <authorList>
            <person name="Chiriac C."/>
            <person name="Salcher M."/>
            <person name="Ghai R."/>
            <person name="Kavagutti S V."/>
        </authorList>
    </citation>
    <scope>NUCLEOTIDE SEQUENCE</scope>
</reference>
<name>A0A6J5RBK4_9CAUD</name>
<evidence type="ECO:0000313" key="1">
    <source>
        <dbReference type="EMBL" id="CAB4191747.1"/>
    </source>
</evidence>
<organism evidence="1">
    <name type="scientific">uncultured Caudovirales phage</name>
    <dbReference type="NCBI Taxonomy" id="2100421"/>
    <lineage>
        <taxon>Viruses</taxon>
        <taxon>Duplodnaviria</taxon>
        <taxon>Heunggongvirae</taxon>
        <taxon>Uroviricota</taxon>
        <taxon>Caudoviricetes</taxon>
        <taxon>Peduoviridae</taxon>
        <taxon>Maltschvirus</taxon>
        <taxon>Maltschvirus maltsch</taxon>
    </lineage>
</organism>
<proteinExistence type="predicted"/>
<accession>A0A6J5RBK4</accession>
<gene>
    <name evidence="1" type="ORF">UFOVP1229_119</name>
</gene>